<dbReference type="eggNOG" id="KOG4401">
    <property type="taxonomic scope" value="Eukaryota"/>
</dbReference>
<dbReference type="OrthoDB" id="1057137at2759"/>
<gene>
    <name evidence="3" type="ORF">LEMA_P122690.1</name>
</gene>
<feature type="region of interest" description="Disordered" evidence="1">
    <location>
        <begin position="252"/>
        <end position="274"/>
    </location>
</feature>
<dbReference type="AlphaFoldDB" id="E4ZSB0"/>
<protein>
    <recommendedName>
        <fullName evidence="2">AD domain-containing protein</fullName>
    </recommendedName>
</protein>
<dbReference type="InParanoid" id="E4ZSB0"/>
<dbReference type="EMBL" id="FP929121">
    <property type="protein sequence ID" value="CBX94290.1"/>
    <property type="molecule type" value="Genomic_DNA"/>
</dbReference>
<proteinExistence type="predicted"/>
<dbReference type="OMA" id="CPITNLI"/>
<dbReference type="STRING" id="985895.E4ZSB0"/>
<dbReference type="Pfam" id="PF09793">
    <property type="entry name" value="AD"/>
    <property type="match status" value="1"/>
</dbReference>
<dbReference type="PROSITE" id="PS52001">
    <property type="entry name" value="AD"/>
    <property type="match status" value="1"/>
</dbReference>
<evidence type="ECO:0000313" key="3">
    <source>
        <dbReference type="EMBL" id="CBX94290.1"/>
    </source>
</evidence>
<reference evidence="4" key="1">
    <citation type="journal article" date="2011" name="Nat. Commun.">
        <title>Effector diversification within compartments of the Leptosphaeria maculans genome affected by Repeat-Induced Point mutations.</title>
        <authorList>
            <person name="Rouxel T."/>
            <person name="Grandaubert J."/>
            <person name="Hane J.K."/>
            <person name="Hoede C."/>
            <person name="van de Wouw A.P."/>
            <person name="Couloux A."/>
            <person name="Dominguez V."/>
            <person name="Anthouard V."/>
            <person name="Bally P."/>
            <person name="Bourras S."/>
            <person name="Cozijnsen A.J."/>
            <person name="Ciuffetti L.M."/>
            <person name="Degrave A."/>
            <person name="Dilmaghani A."/>
            <person name="Duret L."/>
            <person name="Fudal I."/>
            <person name="Goodwin S.B."/>
            <person name="Gout L."/>
            <person name="Glaser N."/>
            <person name="Linglin J."/>
            <person name="Kema G.H.J."/>
            <person name="Lapalu N."/>
            <person name="Lawrence C.B."/>
            <person name="May K."/>
            <person name="Meyer M."/>
            <person name="Ollivier B."/>
            <person name="Poulain J."/>
            <person name="Schoch C.L."/>
            <person name="Simon A."/>
            <person name="Spatafora J.W."/>
            <person name="Stachowiak A."/>
            <person name="Turgeon B.G."/>
            <person name="Tyler B.M."/>
            <person name="Vincent D."/>
            <person name="Weissenbach J."/>
            <person name="Amselem J."/>
            <person name="Quesneville H."/>
            <person name="Oliver R.P."/>
            <person name="Wincker P."/>
            <person name="Balesdent M.-H."/>
            <person name="Howlett B.J."/>
        </authorList>
    </citation>
    <scope>NUCLEOTIDE SEQUENCE [LARGE SCALE GENOMIC DNA]</scope>
    <source>
        <strain evidence="4">JN3 / isolate v23.1.3 / race Av1-4-5-6-7-8</strain>
    </source>
</reference>
<evidence type="ECO:0000256" key="1">
    <source>
        <dbReference type="SAM" id="MobiDB-lite"/>
    </source>
</evidence>
<evidence type="ECO:0000259" key="2">
    <source>
        <dbReference type="PROSITE" id="PS52001"/>
    </source>
</evidence>
<dbReference type="FunCoup" id="E4ZSB0">
    <property type="interactions" value="597"/>
</dbReference>
<dbReference type="InterPro" id="IPR047574">
    <property type="entry name" value="AD"/>
</dbReference>
<dbReference type="InterPro" id="IPR039683">
    <property type="entry name" value="Lsm12-like"/>
</dbReference>
<keyword evidence="4" id="KW-1185">Reference proteome</keyword>
<dbReference type="GeneID" id="13290860"/>
<dbReference type="PANTHER" id="PTHR13542">
    <property type="entry name" value="LSM12 HOMOLOG"/>
    <property type="match status" value="1"/>
</dbReference>
<evidence type="ECO:0000313" key="4">
    <source>
        <dbReference type="Proteomes" id="UP000002668"/>
    </source>
</evidence>
<feature type="domain" description="AD" evidence="2">
    <location>
        <begin position="157"/>
        <end position="252"/>
    </location>
</feature>
<sequence>MGRLWRYPSLVGVAVGKRQQAVLAFVGGMAIAMADNKRNSVAGKIATPNLKAGAAVNKDIISPDSELFKAIGARIRITCAPHNNTLEGTLFTACDLTHSLAINTAPAPPNPSVPLTSQPGDYHIIPFAHLLSFEILSLAERAPEAQSGFAGAQPTISKVDLAAGRAREEQTIREMKKKDAQKGKGVSKEAQDLFDAISRTLPTRWVDTQIVVSDSVLIQAPYTLDSIKAPADKAQAEAHVRKIVEHYYQRKKGASSGGAARAPVALPIAPRKGG</sequence>
<organism evidence="4">
    <name type="scientific">Leptosphaeria maculans (strain JN3 / isolate v23.1.3 / race Av1-4-5-6-7-8)</name>
    <name type="common">Blackleg fungus</name>
    <name type="synonym">Phoma lingam</name>
    <dbReference type="NCBI Taxonomy" id="985895"/>
    <lineage>
        <taxon>Eukaryota</taxon>
        <taxon>Fungi</taxon>
        <taxon>Dikarya</taxon>
        <taxon>Ascomycota</taxon>
        <taxon>Pezizomycotina</taxon>
        <taxon>Dothideomycetes</taxon>
        <taxon>Pleosporomycetidae</taxon>
        <taxon>Pleosporales</taxon>
        <taxon>Pleosporineae</taxon>
        <taxon>Leptosphaeriaceae</taxon>
        <taxon>Plenodomus</taxon>
        <taxon>Plenodomus lingam/Leptosphaeria maculans species complex</taxon>
    </lineage>
</organism>
<dbReference type="InterPro" id="IPR019181">
    <property type="entry name" value="LSM12_ABD"/>
</dbReference>
<dbReference type="Proteomes" id="UP000002668">
    <property type="component" value="Genome"/>
</dbReference>
<dbReference type="VEuPathDB" id="FungiDB:LEMA_P122690.1"/>
<dbReference type="HOGENOM" id="CLU_073383_1_0_1"/>
<dbReference type="SMART" id="SM00995">
    <property type="entry name" value="AD"/>
    <property type="match status" value="1"/>
</dbReference>
<name>E4ZSB0_LEPMJ</name>
<accession>E4ZSB0</accession>